<keyword evidence="3" id="KW-1185">Reference proteome</keyword>
<accession>A0A8H5FQ76</accession>
<dbReference type="Proteomes" id="UP000518752">
    <property type="component" value="Unassembled WGS sequence"/>
</dbReference>
<comment type="caution">
    <text evidence="2">The sequence shown here is derived from an EMBL/GenBank/DDBJ whole genome shotgun (WGS) entry which is preliminary data.</text>
</comment>
<sequence>MLFSSTFTALVSFICASVAFAGPVHGPLVRRDNSSTVTTFTSCSFVVTSVPDLSGNVQAATTDLLHAETDLISNEYPQSISDEEVEILVLPIAHNTDGTNNATSTFLVGEVTVANLTSFIESWVGRTVAGPTAQWTFRAATCHASRVTCDMVVSPTPEISNITDAGNDLLDAEAQQVVDRFPDQDGWFLNNDQIAQNADGSYNVTSSLQVGNVTDGDLLALANSWAGQTVDGAEAQWSVETAECHLDEVDA</sequence>
<proteinExistence type="predicted"/>
<protein>
    <submittedName>
        <fullName evidence="2">Uncharacterized protein</fullName>
    </submittedName>
</protein>
<evidence type="ECO:0000313" key="2">
    <source>
        <dbReference type="EMBL" id="KAF5345565.1"/>
    </source>
</evidence>
<dbReference type="EMBL" id="JAACJN010000374">
    <property type="protein sequence ID" value="KAF5345565.1"/>
    <property type="molecule type" value="Genomic_DNA"/>
</dbReference>
<feature type="chain" id="PRO_5034446975" evidence="1">
    <location>
        <begin position="22"/>
        <end position="251"/>
    </location>
</feature>
<evidence type="ECO:0000313" key="3">
    <source>
        <dbReference type="Proteomes" id="UP000518752"/>
    </source>
</evidence>
<reference evidence="2 3" key="1">
    <citation type="journal article" date="2020" name="ISME J.">
        <title>Uncovering the hidden diversity of litter-decomposition mechanisms in mushroom-forming fungi.</title>
        <authorList>
            <person name="Floudas D."/>
            <person name="Bentzer J."/>
            <person name="Ahren D."/>
            <person name="Johansson T."/>
            <person name="Persson P."/>
            <person name="Tunlid A."/>
        </authorList>
    </citation>
    <scope>NUCLEOTIDE SEQUENCE [LARGE SCALE GENOMIC DNA]</scope>
    <source>
        <strain evidence="2 3">CBS 406.79</strain>
    </source>
</reference>
<gene>
    <name evidence="2" type="ORF">D9757_013438</name>
</gene>
<organism evidence="2 3">
    <name type="scientific">Collybiopsis confluens</name>
    <dbReference type="NCBI Taxonomy" id="2823264"/>
    <lineage>
        <taxon>Eukaryota</taxon>
        <taxon>Fungi</taxon>
        <taxon>Dikarya</taxon>
        <taxon>Basidiomycota</taxon>
        <taxon>Agaricomycotina</taxon>
        <taxon>Agaricomycetes</taxon>
        <taxon>Agaricomycetidae</taxon>
        <taxon>Agaricales</taxon>
        <taxon>Marasmiineae</taxon>
        <taxon>Omphalotaceae</taxon>
        <taxon>Collybiopsis</taxon>
    </lineage>
</organism>
<dbReference type="AlphaFoldDB" id="A0A8H5FQ76"/>
<feature type="signal peptide" evidence="1">
    <location>
        <begin position="1"/>
        <end position="21"/>
    </location>
</feature>
<keyword evidence="1" id="KW-0732">Signal</keyword>
<name>A0A8H5FQ76_9AGAR</name>
<evidence type="ECO:0000256" key="1">
    <source>
        <dbReference type="SAM" id="SignalP"/>
    </source>
</evidence>